<keyword evidence="3" id="KW-1185">Reference proteome</keyword>
<dbReference type="EMBL" id="QGGR01000043">
    <property type="protein sequence ID" value="PWK29835.1"/>
    <property type="molecule type" value="Genomic_DNA"/>
</dbReference>
<name>A0A316EIS3_9ACTN</name>
<sequence length="512" mass="54222">MTDDDLGRLRHEQGNIRAAYGLWGTGELAAGCSAGARVAGFGGDPGTLDDLARNLAEVHQIASRAGDLIRDLRGRGVAVGWAGDTQVEAAEAVEALFSGVHGLLDTLGDLPARVDAYRIMVERWATADLAAADDLTDVAAHAARMTTLGHLPDPSDYDADLMSILHRRAVRAIDDRVTGHRAVAEAGRDLAAHLRDRAAQARGRRMDGSPLSALDQVVLTEAGSDWRSADLGVLTPAQAERAAAALNRLGDADRRTLMALLTSAVSPEQRAYLMKALAAGYPVGDVAGFNTMIAAHGDDGPWLAARLGPFALDAGPDPLAGAGWSQGQLPTCVAASTVAARAAVDPVYALHLTTGGRPDDPAHDNPAAFRDRWRAEQLRIYDDGRDLFQRIRGSDGMTSGQSTAIANEQIGARTGTTYHNEELDSLDGRSGMLARIEAAVDEGYPVPVTTREGGSAHQLMIIGHQGDQLQIYNPWGYTYWIGEDAFTDGDISHGDPDLPGMPTSVRLPDEVG</sequence>
<organism evidence="2 3">
    <name type="scientific">Actinoplanes xinjiangensis</name>
    <dbReference type="NCBI Taxonomy" id="512350"/>
    <lineage>
        <taxon>Bacteria</taxon>
        <taxon>Bacillati</taxon>
        <taxon>Actinomycetota</taxon>
        <taxon>Actinomycetes</taxon>
        <taxon>Micromonosporales</taxon>
        <taxon>Micromonosporaceae</taxon>
        <taxon>Actinoplanes</taxon>
    </lineage>
</organism>
<reference evidence="2 3" key="1">
    <citation type="submission" date="2018-05" db="EMBL/GenBank/DDBJ databases">
        <title>Genomic Encyclopedia of Archaeal and Bacterial Type Strains, Phase II (KMG-II): from individual species to whole genera.</title>
        <authorList>
            <person name="Goeker M."/>
        </authorList>
    </citation>
    <scope>NUCLEOTIDE SEQUENCE [LARGE SCALE GENOMIC DNA]</scope>
    <source>
        <strain evidence="2 3">DSM 45184</strain>
    </source>
</reference>
<evidence type="ECO:0000313" key="3">
    <source>
        <dbReference type="Proteomes" id="UP000245697"/>
    </source>
</evidence>
<gene>
    <name evidence="2" type="ORF">BC793_14358</name>
</gene>
<feature type="region of interest" description="Disordered" evidence="1">
    <location>
        <begin position="491"/>
        <end position="512"/>
    </location>
</feature>
<protein>
    <submittedName>
        <fullName evidence="2">Uncharacterized protein</fullName>
    </submittedName>
</protein>
<dbReference type="OrthoDB" id="4512149at2"/>
<dbReference type="AlphaFoldDB" id="A0A316EIS3"/>
<dbReference type="RefSeq" id="WP_109602888.1">
    <property type="nucleotide sequence ID" value="NZ_BONA01000106.1"/>
</dbReference>
<evidence type="ECO:0000256" key="1">
    <source>
        <dbReference type="SAM" id="MobiDB-lite"/>
    </source>
</evidence>
<dbReference type="Proteomes" id="UP000245697">
    <property type="component" value="Unassembled WGS sequence"/>
</dbReference>
<evidence type="ECO:0000313" key="2">
    <source>
        <dbReference type="EMBL" id="PWK29835.1"/>
    </source>
</evidence>
<proteinExistence type="predicted"/>
<accession>A0A316EIS3</accession>
<comment type="caution">
    <text evidence="2">The sequence shown here is derived from an EMBL/GenBank/DDBJ whole genome shotgun (WGS) entry which is preliminary data.</text>
</comment>